<comment type="caution">
    <text evidence="2">The sequence shown here is derived from an EMBL/GenBank/DDBJ whole genome shotgun (WGS) entry which is preliminary data.</text>
</comment>
<dbReference type="Gene3D" id="2.100.10.50">
    <property type="match status" value="1"/>
</dbReference>
<evidence type="ECO:0000313" key="5">
    <source>
        <dbReference type="Proteomes" id="UP000614610"/>
    </source>
</evidence>
<proteinExistence type="predicted"/>
<sequence length="170" mass="19602">MAEIVDHLEVIYGVGRAHESIPEIHGALTDLNSGHKGEFVYLKKVVKTILPRPHRHQFEQQQQQQQQQQMQEQEQQNADDRRRLQYIGIERLGHGDPARADLAKGAGGEFRLLKYEYRFSGPAIYDVALWRSGGRQPIPPAGWDGMSVDINEGRRGDYLYIVWKIDYFIC</sequence>
<evidence type="ECO:0000256" key="1">
    <source>
        <dbReference type="SAM" id="MobiDB-lite"/>
    </source>
</evidence>
<name>A0A6G1LW14_ORBOL</name>
<accession>A0A6G1LW14</accession>
<dbReference type="EMBL" id="WIPF01000014">
    <property type="protein sequence ID" value="KAF3228931.1"/>
    <property type="molecule type" value="Genomic_DNA"/>
</dbReference>
<dbReference type="OrthoDB" id="1046782at2759"/>
<dbReference type="AlphaFoldDB" id="A0A6G1LW14"/>
<organism evidence="2 5">
    <name type="scientific">Orbilia oligospora</name>
    <name type="common">Nematode-trapping fungus</name>
    <name type="synonym">Arthrobotrys oligospora</name>
    <dbReference type="NCBI Taxonomy" id="2813651"/>
    <lineage>
        <taxon>Eukaryota</taxon>
        <taxon>Fungi</taxon>
        <taxon>Dikarya</taxon>
        <taxon>Ascomycota</taxon>
        <taxon>Pezizomycotina</taxon>
        <taxon>Orbiliomycetes</taxon>
        <taxon>Orbiliales</taxon>
        <taxon>Orbiliaceae</taxon>
        <taxon>Orbilia</taxon>
    </lineage>
</organism>
<feature type="region of interest" description="Disordered" evidence="1">
    <location>
        <begin position="55"/>
        <end position="79"/>
    </location>
</feature>
<evidence type="ECO:0000313" key="2">
    <source>
        <dbReference type="EMBL" id="KAF3201893.1"/>
    </source>
</evidence>
<feature type="compositionally biased region" description="Low complexity" evidence="1">
    <location>
        <begin position="59"/>
        <end position="76"/>
    </location>
</feature>
<evidence type="ECO:0000313" key="3">
    <source>
        <dbReference type="EMBL" id="KAF3228931.1"/>
    </source>
</evidence>
<protein>
    <submittedName>
        <fullName evidence="2">Uncharacterized protein</fullName>
    </submittedName>
</protein>
<gene>
    <name evidence="3" type="ORF">TWF191_002044</name>
    <name evidence="2" type="ORF">TWF679_011180</name>
</gene>
<evidence type="ECO:0000313" key="4">
    <source>
        <dbReference type="Proteomes" id="UP000483672"/>
    </source>
</evidence>
<dbReference type="Proteomes" id="UP000614610">
    <property type="component" value="Unassembled WGS sequence"/>
</dbReference>
<dbReference type="Proteomes" id="UP000483672">
    <property type="component" value="Unassembled WGS sequence"/>
</dbReference>
<reference evidence="2 4" key="1">
    <citation type="submission" date="2019-06" db="EMBL/GenBank/DDBJ databases">
        <authorList>
            <person name="Palmer J.M."/>
        </authorList>
    </citation>
    <scope>NUCLEOTIDE SEQUENCE</scope>
    <source>
        <strain evidence="3 4">TWF191</strain>
        <strain evidence="2">TWF679</strain>
    </source>
</reference>
<dbReference type="EMBL" id="WIWT01000093">
    <property type="protein sequence ID" value="KAF3201893.1"/>
    <property type="molecule type" value="Genomic_DNA"/>
</dbReference>